<accession>A0A6S6SR68</accession>
<sequence length="86" mass="10582">MYEIIESKTFRKLKIEKKLYNKIREVIYPQLRNNPAYGSNIKRLKGNSRDYHRYRLGSYRLFYMIKNEHVVVSIVDLKHRQNSYKK</sequence>
<dbReference type="PANTHER" id="PTHR35601:SF1">
    <property type="entry name" value="TOXIN RELE"/>
    <property type="match status" value="1"/>
</dbReference>
<dbReference type="Gene3D" id="3.30.2310.20">
    <property type="entry name" value="RelE-like"/>
    <property type="match status" value="1"/>
</dbReference>
<evidence type="ECO:0000313" key="3">
    <source>
        <dbReference type="EMBL" id="CAA6808120.1"/>
    </source>
</evidence>
<name>A0A6S6SR68_9BACT</name>
<dbReference type="Pfam" id="PF05016">
    <property type="entry name" value="ParE_toxin"/>
    <property type="match status" value="1"/>
</dbReference>
<organism evidence="3">
    <name type="scientific">uncultured Campylobacterales bacterium</name>
    <dbReference type="NCBI Taxonomy" id="352960"/>
    <lineage>
        <taxon>Bacteria</taxon>
        <taxon>Pseudomonadati</taxon>
        <taxon>Campylobacterota</taxon>
        <taxon>Epsilonproteobacteria</taxon>
        <taxon>Campylobacterales</taxon>
        <taxon>environmental samples</taxon>
    </lineage>
</organism>
<dbReference type="InterPro" id="IPR035093">
    <property type="entry name" value="RelE/ParE_toxin_dom_sf"/>
</dbReference>
<dbReference type="EMBL" id="CACVAW010000030">
    <property type="protein sequence ID" value="CAA6808120.1"/>
    <property type="molecule type" value="Genomic_DNA"/>
</dbReference>
<comment type="similarity">
    <text evidence="1">Belongs to the RelE toxin family.</text>
</comment>
<evidence type="ECO:0000256" key="2">
    <source>
        <dbReference type="ARBA" id="ARBA00022649"/>
    </source>
</evidence>
<keyword evidence="2" id="KW-1277">Toxin-antitoxin system</keyword>
<dbReference type="SUPFAM" id="SSF143011">
    <property type="entry name" value="RelE-like"/>
    <property type="match status" value="1"/>
</dbReference>
<proteinExistence type="inferred from homology"/>
<evidence type="ECO:0000256" key="1">
    <source>
        <dbReference type="ARBA" id="ARBA00006226"/>
    </source>
</evidence>
<dbReference type="PANTHER" id="PTHR35601">
    <property type="entry name" value="TOXIN RELE"/>
    <property type="match status" value="1"/>
</dbReference>
<dbReference type="AlphaFoldDB" id="A0A6S6SR68"/>
<protein>
    <submittedName>
        <fullName evidence="3">Addiction module toxin, RelE/StbE family</fullName>
    </submittedName>
</protein>
<dbReference type="InterPro" id="IPR007712">
    <property type="entry name" value="RelE/ParE_toxin"/>
</dbReference>
<reference evidence="3" key="1">
    <citation type="submission" date="2020-01" db="EMBL/GenBank/DDBJ databases">
        <authorList>
            <person name="Meier V. D."/>
            <person name="Meier V D."/>
        </authorList>
    </citation>
    <scope>NUCLEOTIDE SEQUENCE</scope>
    <source>
        <strain evidence="3">HLG_WM_MAG_12</strain>
    </source>
</reference>
<gene>
    <name evidence="3" type="ORF">HELGO_WM15974</name>
</gene>